<gene>
    <name evidence="2" type="ORF">TTHERM_000647148</name>
</gene>
<organism evidence="2 3">
    <name type="scientific">Tetrahymena thermophila (strain SB210)</name>
    <dbReference type="NCBI Taxonomy" id="312017"/>
    <lineage>
        <taxon>Eukaryota</taxon>
        <taxon>Sar</taxon>
        <taxon>Alveolata</taxon>
        <taxon>Ciliophora</taxon>
        <taxon>Intramacronucleata</taxon>
        <taxon>Oligohymenophorea</taxon>
        <taxon>Hymenostomatida</taxon>
        <taxon>Tetrahymenina</taxon>
        <taxon>Tetrahymenidae</taxon>
        <taxon>Tetrahymena</taxon>
    </lineage>
</organism>
<dbReference type="EMBL" id="GG662245">
    <property type="protein sequence ID" value="EWS71082.1"/>
    <property type="molecule type" value="Genomic_DNA"/>
</dbReference>
<dbReference type="InParanoid" id="W7WZQ3"/>
<dbReference type="GeneID" id="24440000"/>
<accession>W7WZQ3</accession>
<keyword evidence="1" id="KW-1133">Transmembrane helix</keyword>
<evidence type="ECO:0000313" key="3">
    <source>
        <dbReference type="Proteomes" id="UP000009168"/>
    </source>
</evidence>
<dbReference type="AlphaFoldDB" id="W7WZQ3"/>
<evidence type="ECO:0000313" key="2">
    <source>
        <dbReference type="EMBL" id="EWS71082.1"/>
    </source>
</evidence>
<name>W7WZQ3_TETTS</name>
<keyword evidence="1 2" id="KW-0812">Transmembrane</keyword>
<keyword evidence="1" id="KW-0472">Membrane</keyword>
<dbReference type="KEGG" id="tet:TTHERM_000647148"/>
<keyword evidence="3" id="KW-1185">Reference proteome</keyword>
<protein>
    <submittedName>
        <fullName evidence="2">Transmembrane protein, putative</fullName>
    </submittedName>
</protein>
<sequence length="181" mass="21685">MTYRKNKLIISKNMTSYKQLYRMHLLILIANITLQVQLTIIVHKSIIKITQSLVIILTLVQVRKKVLKKIIIYKEMITILVQFLQNFKKMKKTKDLNNFQKINQQEKMKTKMSLKKIQKTIKKNKFKTYKTINKIKMIQMILNNKTNQIKQRDQKIKKIVLKNSKCIVIFKMKIVNTITNF</sequence>
<reference evidence="3" key="1">
    <citation type="journal article" date="2006" name="PLoS Biol.">
        <title>Macronuclear genome sequence of the ciliate Tetrahymena thermophila, a model eukaryote.</title>
        <authorList>
            <person name="Eisen J.A."/>
            <person name="Coyne R.S."/>
            <person name="Wu M."/>
            <person name="Wu D."/>
            <person name="Thiagarajan M."/>
            <person name="Wortman J.R."/>
            <person name="Badger J.H."/>
            <person name="Ren Q."/>
            <person name="Amedeo P."/>
            <person name="Jones K.M."/>
            <person name="Tallon L.J."/>
            <person name="Delcher A.L."/>
            <person name="Salzberg S.L."/>
            <person name="Silva J.C."/>
            <person name="Haas B.J."/>
            <person name="Majoros W.H."/>
            <person name="Farzad M."/>
            <person name="Carlton J.M."/>
            <person name="Smith R.K. Jr."/>
            <person name="Garg J."/>
            <person name="Pearlman R.E."/>
            <person name="Karrer K.M."/>
            <person name="Sun L."/>
            <person name="Manning G."/>
            <person name="Elde N.C."/>
            <person name="Turkewitz A.P."/>
            <person name="Asai D.J."/>
            <person name="Wilkes D.E."/>
            <person name="Wang Y."/>
            <person name="Cai H."/>
            <person name="Collins K."/>
            <person name="Stewart B.A."/>
            <person name="Lee S.R."/>
            <person name="Wilamowska K."/>
            <person name="Weinberg Z."/>
            <person name="Ruzzo W.L."/>
            <person name="Wloga D."/>
            <person name="Gaertig J."/>
            <person name="Frankel J."/>
            <person name="Tsao C.-C."/>
            <person name="Gorovsky M.A."/>
            <person name="Keeling P.J."/>
            <person name="Waller R.F."/>
            <person name="Patron N.J."/>
            <person name="Cherry J.M."/>
            <person name="Stover N.A."/>
            <person name="Krieger C.J."/>
            <person name="del Toro C."/>
            <person name="Ryder H.F."/>
            <person name="Williamson S.C."/>
            <person name="Barbeau R.A."/>
            <person name="Hamilton E.P."/>
            <person name="Orias E."/>
        </authorList>
    </citation>
    <scope>NUCLEOTIDE SEQUENCE [LARGE SCALE GENOMIC DNA]</scope>
    <source>
        <strain evidence="3">SB210</strain>
    </source>
</reference>
<evidence type="ECO:0000256" key="1">
    <source>
        <dbReference type="SAM" id="Phobius"/>
    </source>
</evidence>
<proteinExistence type="predicted"/>
<dbReference type="Proteomes" id="UP000009168">
    <property type="component" value="Unassembled WGS sequence"/>
</dbReference>
<feature type="transmembrane region" description="Helical" evidence="1">
    <location>
        <begin position="20"/>
        <end position="40"/>
    </location>
</feature>
<dbReference type="RefSeq" id="XP_012656381.1">
    <property type="nucleotide sequence ID" value="XM_012800927.1"/>
</dbReference>